<keyword evidence="4 10" id="KW-0802">TPR repeat</keyword>
<dbReference type="Pfam" id="PF13432">
    <property type="entry name" value="TPR_16"/>
    <property type="match status" value="1"/>
</dbReference>
<dbReference type="Gene3D" id="1.25.40.10">
    <property type="entry name" value="Tetratricopeptide repeat domain"/>
    <property type="match status" value="3"/>
</dbReference>
<feature type="compositionally biased region" description="Basic and acidic residues" evidence="11">
    <location>
        <begin position="204"/>
        <end position="230"/>
    </location>
</feature>
<name>A0AAD8UW37_BABGI</name>
<feature type="repeat" description="TPR" evidence="10">
    <location>
        <begin position="298"/>
        <end position="331"/>
    </location>
</feature>
<evidence type="ECO:0000256" key="8">
    <source>
        <dbReference type="ARBA" id="ARBA00074766"/>
    </source>
</evidence>
<feature type="repeat" description="TPR" evidence="10">
    <location>
        <begin position="358"/>
        <end position="391"/>
    </location>
</feature>
<dbReference type="PROSITE" id="PS50293">
    <property type="entry name" value="TPR_REGION"/>
    <property type="match status" value="1"/>
</dbReference>
<feature type="repeat" description="TPR" evidence="10">
    <location>
        <begin position="69"/>
        <end position="102"/>
    </location>
</feature>
<dbReference type="SMART" id="SM00727">
    <property type="entry name" value="STI1"/>
    <property type="match status" value="1"/>
</dbReference>
<evidence type="ECO:0000256" key="11">
    <source>
        <dbReference type="SAM" id="MobiDB-lite"/>
    </source>
</evidence>
<dbReference type="InterPro" id="IPR006636">
    <property type="entry name" value="STI1_HS-bd"/>
</dbReference>
<evidence type="ECO:0000256" key="1">
    <source>
        <dbReference type="ARBA" id="ARBA00004496"/>
    </source>
</evidence>
<evidence type="ECO:0000256" key="4">
    <source>
        <dbReference type="ARBA" id="ARBA00022803"/>
    </source>
</evidence>
<protein>
    <recommendedName>
        <fullName evidence="8">Hsp70-Hsp90 organising protein</fullName>
    </recommendedName>
    <alternativeName>
        <fullName evidence="9">Stress-inducible protein 1</fullName>
    </alternativeName>
</protein>
<evidence type="ECO:0000256" key="2">
    <source>
        <dbReference type="ARBA" id="ARBA00022490"/>
    </source>
</evidence>
<comment type="function">
    <text evidence="6">Acts as a co-chaperone and mediates the association of the chaperones HSP70 and HSP90 probably facilitating substrate transfer from HSP70 to HSP90. Stimulates HSP70 ATPase activity and, in contrast, inhibits HSP90 ATPase activity.</text>
</comment>
<dbReference type="PROSITE" id="PS50005">
    <property type="entry name" value="TPR"/>
    <property type="match status" value="7"/>
</dbReference>
<dbReference type="Pfam" id="PF17830">
    <property type="entry name" value="STI1-HOP_DP"/>
    <property type="match status" value="1"/>
</dbReference>
<keyword evidence="2" id="KW-0963">Cytoplasm</keyword>
<accession>A0AAD8UW37</accession>
<feature type="repeat" description="TPR" evidence="10">
    <location>
        <begin position="392"/>
        <end position="425"/>
    </location>
</feature>
<keyword evidence="3" id="KW-0677">Repeat</keyword>
<dbReference type="FunFam" id="1.25.40.10:FF:000020">
    <property type="entry name" value="Stress-induced phosphoprotein 1"/>
    <property type="match status" value="1"/>
</dbReference>
<keyword evidence="14" id="KW-1185">Reference proteome</keyword>
<dbReference type="PANTHER" id="PTHR22904">
    <property type="entry name" value="TPR REPEAT CONTAINING PROTEIN"/>
    <property type="match status" value="1"/>
</dbReference>
<dbReference type="AlphaFoldDB" id="A0AAD8UW37"/>
<dbReference type="Proteomes" id="UP001230268">
    <property type="component" value="Unassembled WGS sequence"/>
</dbReference>
<dbReference type="GO" id="GO:0051879">
    <property type="term" value="F:Hsp90 protein binding"/>
    <property type="evidence" value="ECO:0007669"/>
    <property type="project" value="TreeGrafter"/>
</dbReference>
<evidence type="ECO:0000256" key="10">
    <source>
        <dbReference type="PROSITE-ProRule" id="PRU00339"/>
    </source>
</evidence>
<feature type="repeat" description="TPR" evidence="10">
    <location>
        <begin position="223"/>
        <end position="256"/>
    </location>
</feature>
<evidence type="ECO:0000259" key="12">
    <source>
        <dbReference type="SMART" id="SM00727"/>
    </source>
</evidence>
<dbReference type="PANTHER" id="PTHR22904:SF523">
    <property type="entry name" value="STRESS-INDUCED-PHOSPHOPROTEIN 1"/>
    <property type="match status" value="1"/>
</dbReference>
<comment type="subcellular location">
    <subcellularLocation>
        <location evidence="1">Cytoplasm</location>
    </subcellularLocation>
</comment>
<dbReference type="InterPro" id="IPR041243">
    <property type="entry name" value="STI1/HOP_DP"/>
</dbReference>
<evidence type="ECO:0000256" key="5">
    <source>
        <dbReference type="ARBA" id="ARBA00023054"/>
    </source>
</evidence>
<evidence type="ECO:0000256" key="7">
    <source>
        <dbReference type="ARBA" id="ARBA00066016"/>
    </source>
</evidence>
<dbReference type="SMART" id="SM00028">
    <property type="entry name" value="TPR"/>
    <property type="match status" value="9"/>
</dbReference>
<dbReference type="InterPro" id="IPR013105">
    <property type="entry name" value="TPR_2"/>
</dbReference>
<evidence type="ECO:0000256" key="3">
    <source>
        <dbReference type="ARBA" id="ARBA00022737"/>
    </source>
</evidence>
<dbReference type="InterPro" id="IPR019734">
    <property type="entry name" value="TPR_rpt"/>
</dbReference>
<feature type="domain" description="STI1" evidence="12">
    <location>
        <begin position="493"/>
        <end position="532"/>
    </location>
</feature>
<comment type="subunit">
    <text evidence="7">Monomer. Homodimer. Forms a complex composed of HOP and chaperones HSP70 and HSP90; the interaction is stronger in the absence of ATP. Interacts (via TPR 1, 2, 3, 7, 8 and 9 repeats) with HSP70 (via C-terminus); the interaction is direct and is stronger in the absence of ATP. Interacts (via TPR 4, 5 and 6 repeats) with HSP90 (via C-terminus); the interaction is direct.</text>
</comment>
<evidence type="ECO:0000313" key="13">
    <source>
        <dbReference type="EMBL" id="KAK1444883.1"/>
    </source>
</evidence>
<dbReference type="InterPro" id="IPR011990">
    <property type="entry name" value="TPR-like_helical_dom_sf"/>
</dbReference>
<reference evidence="13" key="1">
    <citation type="submission" date="2023-08" db="EMBL/GenBank/DDBJ databases">
        <title>Draft sequence of the Babesia gibsoni genome.</title>
        <authorList>
            <person name="Yamagishi J.Y."/>
            <person name="Xuan X.X."/>
        </authorList>
    </citation>
    <scope>NUCLEOTIDE SEQUENCE</scope>
    <source>
        <strain evidence="13">Azabu</strain>
    </source>
</reference>
<dbReference type="SUPFAM" id="SSF48452">
    <property type="entry name" value="TPR-like"/>
    <property type="match status" value="1"/>
</dbReference>
<dbReference type="EMBL" id="JAVEPI010000001">
    <property type="protein sequence ID" value="KAK1444883.1"/>
    <property type="molecule type" value="Genomic_DNA"/>
</dbReference>
<dbReference type="Pfam" id="PF00515">
    <property type="entry name" value="TPR_1"/>
    <property type="match status" value="3"/>
</dbReference>
<feature type="repeat" description="TPR" evidence="10">
    <location>
        <begin position="6"/>
        <end position="34"/>
    </location>
</feature>
<evidence type="ECO:0000256" key="9">
    <source>
        <dbReference type="ARBA" id="ARBA00076447"/>
    </source>
</evidence>
<keyword evidence="5" id="KW-0175">Coiled coil</keyword>
<gene>
    <name evidence="13" type="ORF">BgAZ_107890</name>
</gene>
<dbReference type="Pfam" id="PF07719">
    <property type="entry name" value="TPR_2"/>
    <property type="match status" value="1"/>
</dbReference>
<dbReference type="FunFam" id="1.10.260.100:FF:000002">
    <property type="entry name" value="Stress-induced-phosphoprotein 1 (Hsp70/Hsp90-organizing)"/>
    <property type="match status" value="1"/>
</dbReference>
<dbReference type="Gene3D" id="1.10.260.100">
    <property type="match status" value="1"/>
</dbReference>
<feature type="repeat" description="TPR" evidence="10">
    <location>
        <begin position="426"/>
        <end position="459"/>
    </location>
</feature>
<dbReference type="GO" id="GO:0005737">
    <property type="term" value="C:cytoplasm"/>
    <property type="evidence" value="ECO:0007669"/>
    <property type="project" value="UniProtKB-SubCell"/>
</dbReference>
<sequence length="544" mass="61657">MADFKAKGNEAFKAGRYMEAVQHFTEAIKLNPSDGILYSNRSGAYASMNMFQQALEDAMQCVTLKPDWPKSYSRKGLALYKLGRMSEAKEAYEIGLALDPENAALRSGLKEVEAAANPEFMQVVATVSHLIATNPALQEYQRKDPSYPMALARVISGFKSSNPESLQHLFNNPDPAIRDGLMAYIGLASDMFKRDEAPPQPPVKEPEPPKPEEPPLTDEQKKSQDYKNEGNKLYKQKKFAEALEQYDKAIELDPTNLLLENNKAAVYLEMGDFDKCIDICNKAIERRYDVKADFLVISKIYNRLASCYTKMEKYEEALAAYQKSLLEDNNRVTRTAMKEVERMKEKRDREAYIDPVKADEHREKGNEFFKAFKFPEAKKEYDEAIRRNPRDAKLYTNRAAALTKLAEYPSAMADCNKAIELDPTFVKAWARKGNIHVFLKEYHKALEAYDKGLAVDPNSQDCINGKYDCMAKIQAMSQSGTVDEEQYRHAMADPEVQQILGDPQFQIILKKLSENPAAVGEYLNDPKIYQGIQKLMACGIIRAA</sequence>
<organism evidence="13 14">
    <name type="scientific">Babesia gibsoni</name>
    <dbReference type="NCBI Taxonomy" id="33632"/>
    <lineage>
        <taxon>Eukaryota</taxon>
        <taxon>Sar</taxon>
        <taxon>Alveolata</taxon>
        <taxon>Apicomplexa</taxon>
        <taxon>Aconoidasida</taxon>
        <taxon>Piroplasmida</taxon>
        <taxon>Babesiidae</taxon>
        <taxon>Babesia</taxon>
    </lineage>
</organism>
<proteinExistence type="predicted"/>
<dbReference type="Pfam" id="PF13424">
    <property type="entry name" value="TPR_12"/>
    <property type="match status" value="1"/>
</dbReference>
<evidence type="ECO:0000256" key="6">
    <source>
        <dbReference type="ARBA" id="ARBA00056105"/>
    </source>
</evidence>
<comment type="caution">
    <text evidence="13">The sequence shown here is derived from an EMBL/GenBank/DDBJ whole genome shotgun (WGS) entry which is preliminary data.</text>
</comment>
<feature type="region of interest" description="Disordered" evidence="11">
    <location>
        <begin position="194"/>
        <end position="230"/>
    </location>
</feature>
<evidence type="ECO:0000313" key="14">
    <source>
        <dbReference type="Proteomes" id="UP001230268"/>
    </source>
</evidence>
<dbReference type="FunFam" id="1.25.40.10:FF:000010">
    <property type="entry name" value="Stress-induced phosphoprotein 1"/>
    <property type="match status" value="1"/>
</dbReference>